<accession>B6HER5</accession>
<proteinExistence type="predicted"/>
<keyword evidence="2" id="KW-1185">Reference proteome</keyword>
<dbReference type="EMBL" id="AM920435">
    <property type="protein sequence ID" value="CAP85336.1"/>
    <property type="molecule type" value="Genomic_DNA"/>
</dbReference>
<dbReference type="HOGENOM" id="CLU_1489477_0_0_1"/>
<dbReference type="AlphaFoldDB" id="B6HER5"/>
<dbReference type="Proteomes" id="UP000000724">
    <property type="component" value="Contig Pc00c20"/>
</dbReference>
<gene>
    <name evidence="1" type="ORF">Pc20g00070</name>
    <name evidence="1" type="ORF">PCH_Pc20g00070</name>
</gene>
<sequence length="181" mass="20746">MGLCRSSPYRNRRLKECDVDDLENNGEDAQLYTLASMLNYITGRSHLPIRHFENKGTQSFKNVNSHGSSWEHAAGYFIRMKYPWSLRPITTGLVLEGRGDGIVRKIKESRVIMAWIHAKRAPTGITKYGLYHEMEKTPELKLCKNMIAMGWKGGSWVRRLGHIPELPNCSFFGERAMVLSM</sequence>
<name>B6HER5_PENRW</name>
<reference evidence="1 2" key="1">
    <citation type="journal article" date="2008" name="Nat. Biotechnol.">
        <title>Genome sequencing and analysis of the filamentous fungus Penicillium chrysogenum.</title>
        <authorList>
            <person name="van den Berg M.A."/>
            <person name="Albang R."/>
            <person name="Albermann K."/>
            <person name="Badger J.H."/>
            <person name="Daran J.-M."/>
            <person name="Driessen A.J.M."/>
            <person name="Garcia-Estrada C."/>
            <person name="Fedorova N.D."/>
            <person name="Harris D.M."/>
            <person name="Heijne W.H.M."/>
            <person name="Joardar V.S."/>
            <person name="Kiel J.A.K.W."/>
            <person name="Kovalchuk A."/>
            <person name="Martin J.F."/>
            <person name="Nierman W.C."/>
            <person name="Nijland J.G."/>
            <person name="Pronk J.T."/>
            <person name="Roubos J.A."/>
            <person name="van der Klei I.J."/>
            <person name="van Peij N.N.M.E."/>
            <person name="Veenhuis M."/>
            <person name="von Doehren H."/>
            <person name="Wagner C."/>
            <person name="Wortman J.R."/>
            <person name="Bovenberg R.A.L."/>
        </authorList>
    </citation>
    <scope>NUCLEOTIDE SEQUENCE [LARGE SCALE GENOMIC DNA]</scope>
    <source>
        <strain evidence="2">ATCC 28089 / DSM 1075 / NRRL 1951 / Wisconsin 54-1255</strain>
    </source>
</reference>
<dbReference type="VEuPathDB" id="FungiDB:PCH_Pc20g00070"/>
<protein>
    <submittedName>
        <fullName evidence="1">Uncharacterized protein</fullName>
    </submittedName>
</protein>
<evidence type="ECO:0000313" key="1">
    <source>
        <dbReference type="EMBL" id="CAP85336.1"/>
    </source>
</evidence>
<organism evidence="1 2">
    <name type="scientific">Penicillium rubens (strain ATCC 28089 / DSM 1075 / NRRL 1951 / Wisconsin 54-1255)</name>
    <name type="common">Penicillium chrysogenum</name>
    <dbReference type="NCBI Taxonomy" id="500485"/>
    <lineage>
        <taxon>Eukaryota</taxon>
        <taxon>Fungi</taxon>
        <taxon>Dikarya</taxon>
        <taxon>Ascomycota</taxon>
        <taxon>Pezizomycotina</taxon>
        <taxon>Eurotiomycetes</taxon>
        <taxon>Eurotiomycetidae</taxon>
        <taxon>Eurotiales</taxon>
        <taxon>Aspergillaceae</taxon>
        <taxon>Penicillium</taxon>
        <taxon>Penicillium chrysogenum species complex</taxon>
    </lineage>
</organism>
<evidence type="ECO:0000313" key="2">
    <source>
        <dbReference type="Proteomes" id="UP000000724"/>
    </source>
</evidence>